<protein>
    <submittedName>
        <fullName evidence="4">Pentatricopeptide repeat-containing protein, mitochondrial</fullName>
    </submittedName>
</protein>
<dbReference type="PANTHER" id="PTHR46128">
    <property type="entry name" value="MITOCHONDRIAL GROUP I INTRON SPLICING FACTOR CCM1"/>
    <property type="match status" value="1"/>
</dbReference>
<evidence type="ECO:0000256" key="2">
    <source>
        <dbReference type="ARBA" id="ARBA00022737"/>
    </source>
</evidence>
<proteinExistence type="inferred from homology"/>
<dbReference type="PANTHER" id="PTHR46128:SF356">
    <property type="entry name" value="PENTACOTRIPEPTIDE-REPEAT REGION OF PRORP DOMAIN-CONTAINING PROTEIN"/>
    <property type="match status" value="1"/>
</dbReference>
<gene>
    <name evidence="4" type="ORF">A4A49_50863</name>
</gene>
<evidence type="ECO:0000313" key="4">
    <source>
        <dbReference type="EMBL" id="OIT07360.1"/>
    </source>
</evidence>
<dbReference type="InterPro" id="IPR050872">
    <property type="entry name" value="PPR_P_subfamily"/>
</dbReference>
<feature type="repeat" description="PPR" evidence="3">
    <location>
        <begin position="336"/>
        <end position="371"/>
    </location>
</feature>
<dbReference type="Pfam" id="PF13041">
    <property type="entry name" value="PPR_2"/>
    <property type="match status" value="3"/>
</dbReference>
<dbReference type="InterPro" id="IPR011990">
    <property type="entry name" value="TPR-like_helical_dom_sf"/>
</dbReference>
<reference evidence="4" key="1">
    <citation type="submission" date="2016-11" db="EMBL/GenBank/DDBJ databases">
        <title>The genome of Nicotiana attenuata.</title>
        <authorList>
            <person name="Xu S."/>
            <person name="Brockmoeller T."/>
            <person name="Gaquerel E."/>
            <person name="Navarro A."/>
            <person name="Kuhl H."/>
            <person name="Gase K."/>
            <person name="Ling Z."/>
            <person name="Zhou W."/>
            <person name="Kreitzer C."/>
            <person name="Stanke M."/>
            <person name="Tang H."/>
            <person name="Lyons E."/>
            <person name="Pandey P."/>
            <person name="Pandey S.P."/>
            <person name="Timmermann B."/>
            <person name="Baldwin I.T."/>
        </authorList>
    </citation>
    <scope>NUCLEOTIDE SEQUENCE [LARGE SCALE GENOMIC DNA]</scope>
    <source>
        <strain evidence="4">UT</strain>
    </source>
</reference>
<comment type="similarity">
    <text evidence="1">Belongs to the PPR family. P subfamily.</text>
</comment>
<accession>A0A1J6J3U6</accession>
<evidence type="ECO:0000256" key="1">
    <source>
        <dbReference type="ARBA" id="ARBA00007626"/>
    </source>
</evidence>
<dbReference type="Proteomes" id="UP000187609">
    <property type="component" value="Unassembled WGS sequence"/>
</dbReference>
<feature type="repeat" description="PPR" evidence="3">
    <location>
        <begin position="261"/>
        <end position="295"/>
    </location>
</feature>
<dbReference type="NCBIfam" id="TIGR00756">
    <property type="entry name" value="PPR"/>
    <property type="match status" value="11"/>
</dbReference>
<feature type="repeat" description="PPR" evidence="3">
    <location>
        <begin position="594"/>
        <end position="628"/>
    </location>
</feature>
<feature type="repeat" description="PPR" evidence="3">
    <location>
        <begin position="296"/>
        <end position="326"/>
    </location>
</feature>
<feature type="repeat" description="PPR" evidence="3">
    <location>
        <begin position="559"/>
        <end position="593"/>
    </location>
</feature>
<organism evidence="4 5">
    <name type="scientific">Nicotiana attenuata</name>
    <name type="common">Coyote tobacco</name>
    <dbReference type="NCBI Taxonomy" id="49451"/>
    <lineage>
        <taxon>Eukaryota</taxon>
        <taxon>Viridiplantae</taxon>
        <taxon>Streptophyta</taxon>
        <taxon>Embryophyta</taxon>
        <taxon>Tracheophyta</taxon>
        <taxon>Spermatophyta</taxon>
        <taxon>Magnoliopsida</taxon>
        <taxon>eudicotyledons</taxon>
        <taxon>Gunneridae</taxon>
        <taxon>Pentapetalae</taxon>
        <taxon>asterids</taxon>
        <taxon>lamiids</taxon>
        <taxon>Solanales</taxon>
        <taxon>Solanaceae</taxon>
        <taxon>Nicotianoideae</taxon>
        <taxon>Nicotianeae</taxon>
        <taxon>Nicotiana</taxon>
    </lineage>
</organism>
<feature type="repeat" description="PPR" evidence="3">
    <location>
        <begin position="407"/>
        <end position="441"/>
    </location>
</feature>
<dbReference type="OMA" id="IHAYCLN"/>
<dbReference type="Gene3D" id="1.25.40.10">
    <property type="entry name" value="Tetratricopeptide repeat domain"/>
    <property type="match status" value="6"/>
</dbReference>
<dbReference type="Pfam" id="PF01535">
    <property type="entry name" value="PPR"/>
    <property type="match status" value="2"/>
</dbReference>
<dbReference type="PROSITE" id="PS51375">
    <property type="entry name" value="PPR"/>
    <property type="match status" value="11"/>
</dbReference>
<evidence type="ECO:0000313" key="5">
    <source>
        <dbReference type="Proteomes" id="UP000187609"/>
    </source>
</evidence>
<feature type="repeat" description="PPR" evidence="3">
    <location>
        <begin position="512"/>
        <end position="546"/>
    </location>
</feature>
<comment type="caution">
    <text evidence="4">The sequence shown here is derived from an EMBL/GenBank/DDBJ whole genome shotgun (WGS) entry which is preliminary data.</text>
</comment>
<keyword evidence="2" id="KW-0677">Repeat</keyword>
<name>A0A1J6J3U6_NICAT</name>
<dbReference type="SMR" id="A0A1J6J3U6"/>
<keyword evidence="5" id="KW-1185">Reference proteome</keyword>
<feature type="repeat" description="PPR" evidence="3">
    <location>
        <begin position="148"/>
        <end position="182"/>
    </location>
</feature>
<feature type="repeat" description="PPR" evidence="3">
    <location>
        <begin position="442"/>
        <end position="476"/>
    </location>
</feature>
<feature type="repeat" description="PPR" evidence="3">
    <location>
        <begin position="372"/>
        <end position="406"/>
    </location>
</feature>
<dbReference type="Pfam" id="PF12854">
    <property type="entry name" value="PPR_1"/>
    <property type="match status" value="3"/>
</dbReference>
<dbReference type="InterPro" id="IPR002885">
    <property type="entry name" value="PPR_rpt"/>
</dbReference>
<dbReference type="EMBL" id="MJEQ01037183">
    <property type="protein sequence ID" value="OIT07360.1"/>
    <property type="molecule type" value="Genomic_DNA"/>
</dbReference>
<dbReference type="Gramene" id="OIT07360">
    <property type="protein sequence ID" value="OIT07360"/>
    <property type="gene ID" value="A4A49_50863"/>
</dbReference>
<feature type="repeat" description="PPR" evidence="3">
    <location>
        <begin position="226"/>
        <end position="260"/>
    </location>
</feature>
<dbReference type="AlphaFoldDB" id="A0A1J6J3U6"/>
<sequence length="663" mass="74259">MKLAATTKSLLDLPTRPKTGSIAGLRHFSGELDDSHKPLPPPQPISEIVSLLKTTDHNDWNSNPQLVEFLHTPPFPTSLLKITRQLGSTEKALQFFEFFKSHNSSSSSSPSSLSFTFQAILEQAMREEILTYPESIVVFNALDPESRNTNVVNLLLDCLFRGGNTDDGFKVLDEMLERESSFPPNESTMDIVLSAIWKRNWVGRRMSVEEICGLVVRFFENGVFLDDVWLTKLITNFCRSGKSNKAWDLLHDMMRLGGQAEAVSFNALLSGLGRERDFEKMNLLMNEMKEKEIKPDVVTFGILINHLCKSYKVDEAMQVFEKMGGSESDGVLVKPDLVLYNTLIDGLCKVGRQEEGFKLMEKMRLESGYEPNTVTYNCLIDGFCKAGEIERSYELFDQMKKCGVVPNVITLNTLLDGMCKHGRVNSGIELFAEMQGKGVKGNAITYTILITSFCSVNNIDKAMKLFNEMSENGCFPDAKVYYSLILGLCQARRTNDASCVASKVKEAGFGLDIICYNALIGGFCRKNKIDEAHNMLRDMEEAAMKIFQNMSSSTNVPPNTVIYNTLIDTLCKSDKVEAGISLLGDMKDKGVRPNTITYNAIFKGLQERNLVEKAFEIMDQMTENACNPDYITMEVLTQWPPAIGETEKLRSFLEGYEVSTSTA</sequence>
<evidence type="ECO:0000256" key="3">
    <source>
        <dbReference type="PROSITE-ProRule" id="PRU00708"/>
    </source>
</evidence>